<dbReference type="Proteomes" id="UP001275932">
    <property type="component" value="Unassembled WGS sequence"/>
</dbReference>
<evidence type="ECO:0000256" key="3">
    <source>
        <dbReference type="ARBA" id="ARBA00023004"/>
    </source>
</evidence>
<evidence type="ECO:0000256" key="7">
    <source>
        <dbReference type="ARBA" id="ARBA00024536"/>
    </source>
</evidence>
<dbReference type="Pfam" id="PF00762">
    <property type="entry name" value="Ferrochelatase"/>
    <property type="match status" value="1"/>
</dbReference>
<dbReference type="PANTHER" id="PTHR11108:SF1">
    <property type="entry name" value="FERROCHELATASE, MITOCHONDRIAL"/>
    <property type="match status" value="1"/>
</dbReference>
<dbReference type="InterPro" id="IPR033644">
    <property type="entry name" value="Ferrochelatase_C"/>
</dbReference>
<dbReference type="NCBIfam" id="TIGR00109">
    <property type="entry name" value="hemH"/>
    <property type="match status" value="1"/>
</dbReference>
<dbReference type="CDD" id="cd00419">
    <property type="entry name" value="Ferrochelatase_C"/>
    <property type="match status" value="1"/>
</dbReference>
<keyword evidence="6" id="KW-0627">Porphyrin biosynthesis</keyword>
<keyword evidence="3" id="KW-0408">Iron</keyword>
<dbReference type="PANTHER" id="PTHR11108">
    <property type="entry name" value="FERROCHELATASE"/>
    <property type="match status" value="1"/>
</dbReference>
<evidence type="ECO:0000256" key="5">
    <source>
        <dbReference type="ARBA" id="ARBA00023239"/>
    </source>
</evidence>
<reference evidence="9 10" key="1">
    <citation type="submission" date="2022-03" db="EMBL/GenBank/DDBJ databases">
        <title>Novel taxa within the pig intestine.</title>
        <authorList>
            <person name="Wylensek D."/>
            <person name="Bishof K."/>
            <person name="Afrizal A."/>
            <person name="Clavel T."/>
        </authorList>
    </citation>
    <scope>NUCLEOTIDE SEQUENCE [LARGE SCALE GENOMIC DNA]</scope>
    <source>
        <strain evidence="9 10">CLA-KB-P66</strain>
    </source>
</reference>
<comment type="similarity">
    <text evidence="1 8">Belongs to the ferrochelatase family.</text>
</comment>
<evidence type="ECO:0000256" key="8">
    <source>
        <dbReference type="RuleBase" id="RU004185"/>
    </source>
</evidence>
<evidence type="ECO:0000313" key="10">
    <source>
        <dbReference type="Proteomes" id="UP001275932"/>
    </source>
</evidence>
<comment type="catalytic activity">
    <reaction evidence="7">
        <text>Fe-coproporphyrin III + 2 H(+) = coproporphyrin III + Fe(2+)</text>
        <dbReference type="Rhea" id="RHEA:49572"/>
        <dbReference type="ChEBI" id="CHEBI:15378"/>
        <dbReference type="ChEBI" id="CHEBI:29033"/>
        <dbReference type="ChEBI" id="CHEBI:68438"/>
        <dbReference type="ChEBI" id="CHEBI:131725"/>
        <dbReference type="EC" id="4.99.1.9"/>
    </reaction>
    <physiologicalReaction direction="right-to-left" evidence="7">
        <dbReference type="Rhea" id="RHEA:49574"/>
    </physiologicalReaction>
</comment>
<name>A0ABU4WHJ6_9BACT</name>
<dbReference type="EC" id="4.99.1.9" evidence="2"/>
<keyword evidence="5 9" id="KW-0456">Lyase</keyword>
<accession>A0ABU4WHJ6</accession>
<dbReference type="EMBL" id="JALBUT010000008">
    <property type="protein sequence ID" value="MDX8416028.1"/>
    <property type="molecule type" value="Genomic_DNA"/>
</dbReference>
<dbReference type="GO" id="GO:0004325">
    <property type="term" value="F:ferrochelatase activity"/>
    <property type="evidence" value="ECO:0007669"/>
    <property type="project" value="UniProtKB-EC"/>
</dbReference>
<evidence type="ECO:0000313" key="9">
    <source>
        <dbReference type="EMBL" id="MDX8416028.1"/>
    </source>
</evidence>
<keyword evidence="4" id="KW-0350">Heme biosynthesis</keyword>
<gene>
    <name evidence="9" type="primary">hemH</name>
    <name evidence="9" type="ORF">MOX91_07560</name>
</gene>
<dbReference type="Gene3D" id="3.40.50.1400">
    <property type="match status" value="2"/>
</dbReference>
<keyword evidence="10" id="KW-1185">Reference proteome</keyword>
<protein>
    <recommendedName>
        <fullName evidence="2">coproporphyrin ferrochelatase</fullName>
        <ecNumber evidence="2">4.99.1.9</ecNumber>
    </recommendedName>
</protein>
<proteinExistence type="inferred from homology"/>
<evidence type="ECO:0000256" key="6">
    <source>
        <dbReference type="ARBA" id="ARBA00023244"/>
    </source>
</evidence>
<evidence type="ECO:0000256" key="4">
    <source>
        <dbReference type="ARBA" id="ARBA00023133"/>
    </source>
</evidence>
<dbReference type="InterPro" id="IPR001015">
    <property type="entry name" value="Ferrochelatase"/>
</dbReference>
<evidence type="ECO:0000256" key="2">
    <source>
        <dbReference type="ARBA" id="ARBA00013215"/>
    </source>
</evidence>
<comment type="caution">
    <text evidence="9">The sequence shown here is derived from an EMBL/GenBank/DDBJ whole genome shotgun (WGS) entry which is preliminary data.</text>
</comment>
<organism evidence="9 10">
    <name type="scientific">Intestinicryptomonas porci</name>
    <dbReference type="NCBI Taxonomy" id="2926320"/>
    <lineage>
        <taxon>Bacteria</taxon>
        <taxon>Pseudomonadati</taxon>
        <taxon>Verrucomicrobiota</taxon>
        <taxon>Opitutia</taxon>
        <taxon>Opitutales</taxon>
        <taxon>Intestinicryptomonaceae</taxon>
        <taxon>Intestinicryptomonas</taxon>
    </lineage>
</organism>
<sequence>MSFDAAVLVHLGCPRAMERGECEIFLREFLGDGNVLSLPYPLRKFLAWRIAKKRAGSFSEKLKACAENSDDFGVLPASLSHAKSLAKKLSANLGVRVFEAGVYGGENLASLRKKMDAQNLSKGRILFIPCYPQVASSTVFPAIREIKKHFNAVDFKIAASYAEMSEYASAIANSVLEKKENFDAVITSFHSVPKSQLKIFDYEDECQKSHLKIRERLANFRVELAYQSAMKFGKWLGPDVFCVAEKLAKEGAKNIAVVCPGFFCDCIETLLDINKDLRSHFLKCGGEKFSYINCLNSSENQLKLFAEIIKRESFL</sequence>
<dbReference type="SUPFAM" id="SSF53800">
    <property type="entry name" value="Chelatase"/>
    <property type="match status" value="1"/>
</dbReference>
<dbReference type="RefSeq" id="WP_370397481.1">
    <property type="nucleotide sequence ID" value="NZ_JALBUT010000008.1"/>
</dbReference>
<evidence type="ECO:0000256" key="1">
    <source>
        <dbReference type="ARBA" id="ARBA00007718"/>
    </source>
</evidence>